<dbReference type="PANTHER" id="PTHR11101">
    <property type="entry name" value="PHOSPHATE TRANSPORTER"/>
    <property type="match status" value="1"/>
</dbReference>
<evidence type="ECO:0000256" key="6">
    <source>
        <dbReference type="SAM" id="Phobius"/>
    </source>
</evidence>
<keyword evidence="3 6" id="KW-0812">Transmembrane</keyword>
<reference evidence="7 8" key="1">
    <citation type="submission" date="2017-04" db="EMBL/GenBank/DDBJ databases">
        <authorList>
            <person name="Afonso C.L."/>
            <person name="Miller P.J."/>
            <person name="Scott M.A."/>
            <person name="Spackman E."/>
            <person name="Goraichik I."/>
            <person name="Dimitrov K.M."/>
            <person name="Suarez D.L."/>
            <person name="Swayne D.E."/>
        </authorList>
    </citation>
    <scope>NUCLEOTIDE SEQUENCE [LARGE SCALE GENOMIC DNA]</scope>
    <source>
        <strain evidence="7 8">DSM 12555</strain>
    </source>
</reference>
<feature type="transmembrane region" description="Helical" evidence="6">
    <location>
        <begin position="41"/>
        <end position="60"/>
    </location>
</feature>
<proteinExistence type="predicted"/>
<keyword evidence="8" id="KW-1185">Reference proteome</keyword>
<comment type="subcellular location">
    <subcellularLocation>
        <location evidence="1">Membrane</location>
        <topology evidence="1">Multi-pass membrane protein</topology>
    </subcellularLocation>
</comment>
<dbReference type="PANTHER" id="PTHR11101:SF80">
    <property type="entry name" value="PHOSPHATE TRANSPORTER"/>
    <property type="match status" value="1"/>
</dbReference>
<feature type="transmembrane region" description="Helical" evidence="6">
    <location>
        <begin position="307"/>
        <end position="329"/>
    </location>
</feature>
<accession>A0A1W1XXN9</accession>
<dbReference type="GO" id="GO:0005315">
    <property type="term" value="F:phosphate transmembrane transporter activity"/>
    <property type="evidence" value="ECO:0007669"/>
    <property type="project" value="InterPro"/>
</dbReference>
<dbReference type="Proteomes" id="UP000192468">
    <property type="component" value="Unassembled WGS sequence"/>
</dbReference>
<name>A0A1W1XXN9_9CLOT</name>
<dbReference type="AlphaFoldDB" id="A0A1W1XXN9"/>
<keyword evidence="5 6" id="KW-0472">Membrane</keyword>
<dbReference type="GO" id="GO:0035435">
    <property type="term" value="P:phosphate ion transmembrane transport"/>
    <property type="evidence" value="ECO:0007669"/>
    <property type="project" value="TreeGrafter"/>
</dbReference>
<keyword evidence="2" id="KW-0813">Transport</keyword>
<organism evidence="7 8">
    <name type="scientific">Clostridium acidisoli DSM 12555</name>
    <dbReference type="NCBI Taxonomy" id="1121291"/>
    <lineage>
        <taxon>Bacteria</taxon>
        <taxon>Bacillati</taxon>
        <taxon>Bacillota</taxon>
        <taxon>Clostridia</taxon>
        <taxon>Eubacteriales</taxon>
        <taxon>Clostridiaceae</taxon>
        <taxon>Clostridium</taxon>
    </lineage>
</organism>
<dbReference type="GO" id="GO:0016020">
    <property type="term" value="C:membrane"/>
    <property type="evidence" value="ECO:0007669"/>
    <property type="project" value="UniProtKB-SubCell"/>
</dbReference>
<evidence type="ECO:0000256" key="3">
    <source>
        <dbReference type="ARBA" id="ARBA00022692"/>
    </source>
</evidence>
<evidence type="ECO:0000313" key="8">
    <source>
        <dbReference type="Proteomes" id="UP000192468"/>
    </source>
</evidence>
<evidence type="ECO:0000256" key="4">
    <source>
        <dbReference type="ARBA" id="ARBA00022989"/>
    </source>
</evidence>
<evidence type="ECO:0000313" key="7">
    <source>
        <dbReference type="EMBL" id="SMC28710.1"/>
    </source>
</evidence>
<dbReference type="EMBL" id="FWXH01000028">
    <property type="protein sequence ID" value="SMC28710.1"/>
    <property type="molecule type" value="Genomic_DNA"/>
</dbReference>
<dbReference type="STRING" id="1121291.SAMN02745134_03629"/>
<evidence type="ECO:0000256" key="1">
    <source>
        <dbReference type="ARBA" id="ARBA00004141"/>
    </source>
</evidence>
<feature type="transmembrane region" description="Helical" evidence="6">
    <location>
        <begin position="108"/>
        <end position="134"/>
    </location>
</feature>
<keyword evidence="4 6" id="KW-1133">Transmembrane helix</keyword>
<dbReference type="InterPro" id="IPR001204">
    <property type="entry name" value="Phos_transporter"/>
</dbReference>
<protein>
    <submittedName>
        <fullName evidence="7">Inorganic phosphate transporter, PiT family</fullName>
    </submittedName>
</protein>
<feature type="transmembrane region" description="Helical" evidence="6">
    <location>
        <begin position="81"/>
        <end position="102"/>
    </location>
</feature>
<evidence type="ECO:0000256" key="2">
    <source>
        <dbReference type="ARBA" id="ARBA00022448"/>
    </source>
</evidence>
<evidence type="ECO:0000256" key="5">
    <source>
        <dbReference type="ARBA" id="ARBA00023136"/>
    </source>
</evidence>
<dbReference type="OrthoDB" id="9779554at2"/>
<feature type="transmembrane region" description="Helical" evidence="6">
    <location>
        <begin position="219"/>
        <end position="241"/>
    </location>
</feature>
<gene>
    <name evidence="7" type="ORF">SAMN02745134_03629</name>
</gene>
<dbReference type="Pfam" id="PF01384">
    <property type="entry name" value="PHO4"/>
    <property type="match status" value="2"/>
</dbReference>
<dbReference type="RefSeq" id="WP_084117622.1">
    <property type="nucleotide sequence ID" value="NZ_FWXH01000028.1"/>
</dbReference>
<sequence>MPSSIICITAIIVVLALIFDFINGFHDSANAIATSVSTRVLSMRSAVLMSAAMNLLGAFMNEKVAKTIGDGIINPSLISPSVIIVAIVSAIIWDILTWYFGIPSSSSHALIGSLIGAAIVYQSSVTVVDWTIFFKKIIIPLFLSPILGFIFGYMFMIALQWILRKSRPTTVSKFFSKAQILSAMFMALNHGGNDAQKSMGVITMSLVSAGFLTKFSVPVWVTLSCALAMALGTSFGGYKIIKTMGMNMARLAPVNGFAAETGAAAVIFSATMMNAPVSTTQIISTSIMGVAASQRLSSVRWILAKNIVWAWVITIPICALMASVLSLLLKLI</sequence>
<feature type="transmembrane region" description="Helical" evidence="6">
    <location>
        <begin position="141"/>
        <end position="163"/>
    </location>
</feature>